<dbReference type="InterPro" id="IPR044868">
    <property type="entry name" value="Rpn13/ADRM1_Pru"/>
</dbReference>
<organism evidence="8">
    <name type="scientific">Chromera velia CCMP2878</name>
    <dbReference type="NCBI Taxonomy" id="1169474"/>
    <lineage>
        <taxon>Eukaryota</taxon>
        <taxon>Sar</taxon>
        <taxon>Alveolata</taxon>
        <taxon>Colpodellida</taxon>
        <taxon>Chromeraceae</taxon>
        <taxon>Chromera</taxon>
    </lineage>
</organism>
<evidence type="ECO:0000256" key="4">
    <source>
        <dbReference type="ARBA" id="ARBA00022942"/>
    </source>
</evidence>
<feature type="region of interest" description="Disordered" evidence="6">
    <location>
        <begin position="112"/>
        <end position="132"/>
    </location>
</feature>
<feature type="region of interest" description="Disordered" evidence="6">
    <location>
        <begin position="252"/>
        <end position="283"/>
    </location>
</feature>
<dbReference type="PANTHER" id="PTHR12225:SF0">
    <property type="entry name" value="PROTEASOMAL UBIQUITIN RECEPTOR ADRM1"/>
    <property type="match status" value="1"/>
</dbReference>
<evidence type="ECO:0000256" key="5">
    <source>
        <dbReference type="ARBA" id="ARBA00023242"/>
    </source>
</evidence>
<dbReference type="InterPro" id="IPR038633">
    <property type="entry name" value="Rpn13/ADRM1_Pru_sf"/>
</dbReference>
<evidence type="ECO:0000256" key="1">
    <source>
        <dbReference type="ARBA" id="ARBA00004123"/>
    </source>
</evidence>
<accession>A0A0G4GLP0</accession>
<dbReference type="GO" id="GO:0061133">
    <property type="term" value="F:endopeptidase activator activity"/>
    <property type="evidence" value="ECO:0007669"/>
    <property type="project" value="TreeGrafter"/>
</dbReference>
<comment type="subcellular location">
    <subcellularLocation>
        <location evidence="2">Cytoplasm</location>
    </subcellularLocation>
    <subcellularLocation>
        <location evidence="1">Nucleus</location>
    </subcellularLocation>
</comment>
<dbReference type="GO" id="GO:0005737">
    <property type="term" value="C:cytoplasm"/>
    <property type="evidence" value="ECO:0007669"/>
    <property type="project" value="UniProtKB-SubCell"/>
</dbReference>
<dbReference type="Pfam" id="PF04683">
    <property type="entry name" value="Rpn13_ADRM1_Pru"/>
    <property type="match status" value="1"/>
</dbReference>
<reference evidence="8" key="1">
    <citation type="submission" date="2014-11" db="EMBL/GenBank/DDBJ databases">
        <authorList>
            <person name="Otto D Thomas"/>
            <person name="Naeem Raeece"/>
        </authorList>
    </citation>
    <scope>NUCLEOTIDE SEQUENCE</scope>
</reference>
<protein>
    <recommendedName>
        <fullName evidence="7">Pru domain-containing protein</fullName>
    </recommendedName>
</protein>
<dbReference type="Gene3D" id="1.10.2020.20">
    <property type="match status" value="1"/>
</dbReference>
<dbReference type="PANTHER" id="PTHR12225">
    <property type="entry name" value="ADHESION REGULATING MOLECULE 1 110 KDA CELL MEMBRANE GLYCOPROTEIN"/>
    <property type="match status" value="1"/>
</dbReference>
<dbReference type="GO" id="GO:0070628">
    <property type="term" value="F:proteasome binding"/>
    <property type="evidence" value="ECO:0007669"/>
    <property type="project" value="TreeGrafter"/>
</dbReference>
<proteinExistence type="predicted"/>
<evidence type="ECO:0000256" key="3">
    <source>
        <dbReference type="ARBA" id="ARBA00022490"/>
    </source>
</evidence>
<dbReference type="InterPro" id="IPR038108">
    <property type="entry name" value="RPN13_DEUBAD_sf"/>
</dbReference>
<keyword evidence="5" id="KW-0539">Nucleus</keyword>
<dbReference type="PROSITE" id="PS51917">
    <property type="entry name" value="PRU"/>
    <property type="match status" value="1"/>
</dbReference>
<evidence type="ECO:0000256" key="2">
    <source>
        <dbReference type="ARBA" id="ARBA00004496"/>
    </source>
</evidence>
<dbReference type="EMBL" id="CDMZ01001337">
    <property type="protein sequence ID" value="CEM31057.1"/>
    <property type="molecule type" value="Genomic_DNA"/>
</dbReference>
<dbReference type="GO" id="GO:0005634">
    <property type="term" value="C:nucleus"/>
    <property type="evidence" value="ECO:0007669"/>
    <property type="project" value="UniProtKB-SubCell"/>
</dbReference>
<name>A0A0G4GLP0_9ALVE</name>
<gene>
    <name evidence="8" type="ORF">Cvel_4875</name>
</gene>
<dbReference type="Gene3D" id="2.30.29.70">
    <property type="entry name" value="Proteasomal ubiquitin receptor Rpn13/ADRM1"/>
    <property type="match status" value="1"/>
</dbReference>
<keyword evidence="3" id="KW-0963">Cytoplasm</keyword>
<keyword evidence="4" id="KW-0647">Proteasome</keyword>
<dbReference type="VEuPathDB" id="CryptoDB:Cvel_4875"/>
<sequence length="283" mass="30840">MGLEFRCGKMNWDGKTVTSDKRKGLLTLSVGAGNKHKLQWKDREEGSGKVEHEFLFGAGGASMTRMPGERGEKARIYVITFSEENKPKFLIWMQEPDIEADKQNVTKFNSTVAQTPTAPPPAPAAQPAGGNTGGDFAFMQQLLQQALQQTTGQQQRIQPTGLPLILNTRRLSDLLQDEEALKELQMHMPDGQHTAEDVRQVVNSSHTHASMQALTQAIYSDQLPVLLSMLGLPQPNLMQRAGGDPMEILCRSLNRDRPNANANPPAGGGGTSGEGDQKGGEKK</sequence>
<dbReference type="GO" id="GO:0008541">
    <property type="term" value="C:proteasome regulatory particle, lid subcomplex"/>
    <property type="evidence" value="ECO:0007669"/>
    <property type="project" value="TreeGrafter"/>
</dbReference>
<evidence type="ECO:0000256" key="6">
    <source>
        <dbReference type="SAM" id="MobiDB-lite"/>
    </source>
</evidence>
<dbReference type="Pfam" id="PF16550">
    <property type="entry name" value="RPN13_C"/>
    <property type="match status" value="1"/>
</dbReference>
<dbReference type="InterPro" id="IPR032368">
    <property type="entry name" value="RPN13_DEUBAD"/>
</dbReference>
<feature type="domain" description="Pru" evidence="7">
    <location>
        <begin position="1"/>
        <end position="115"/>
    </location>
</feature>
<evidence type="ECO:0000259" key="7">
    <source>
        <dbReference type="PROSITE" id="PS51917"/>
    </source>
</evidence>
<dbReference type="PhylomeDB" id="A0A0G4GLP0"/>
<dbReference type="AlphaFoldDB" id="A0A0G4GLP0"/>
<evidence type="ECO:0000313" key="8">
    <source>
        <dbReference type="EMBL" id="CEM31057.1"/>
    </source>
</evidence>
<dbReference type="InterPro" id="IPR006773">
    <property type="entry name" value="Rpn13/ADRM1"/>
</dbReference>